<dbReference type="InterPro" id="IPR051081">
    <property type="entry name" value="HTH_MetalResp_TranReg"/>
</dbReference>
<evidence type="ECO:0000313" key="6">
    <source>
        <dbReference type="Proteomes" id="UP000219439"/>
    </source>
</evidence>
<dbReference type="InterPro" id="IPR001845">
    <property type="entry name" value="HTH_ArsR_DNA-bd_dom"/>
</dbReference>
<gene>
    <name evidence="5" type="ORF">SAMN06265368_0297</name>
</gene>
<proteinExistence type="predicted"/>
<dbReference type="InterPro" id="IPR011991">
    <property type="entry name" value="ArsR-like_HTH"/>
</dbReference>
<dbReference type="OrthoDB" id="9790747at2"/>
<dbReference type="SMART" id="SM00418">
    <property type="entry name" value="HTH_ARSR"/>
    <property type="match status" value="1"/>
</dbReference>
<evidence type="ECO:0000256" key="2">
    <source>
        <dbReference type="ARBA" id="ARBA00023125"/>
    </source>
</evidence>
<accession>A0A285N9E5</accession>
<dbReference type="Proteomes" id="UP000219439">
    <property type="component" value="Unassembled WGS sequence"/>
</dbReference>
<evidence type="ECO:0000313" key="5">
    <source>
        <dbReference type="EMBL" id="SNZ06085.1"/>
    </source>
</evidence>
<dbReference type="GO" id="GO:0003677">
    <property type="term" value="F:DNA binding"/>
    <property type="evidence" value="ECO:0007669"/>
    <property type="project" value="UniProtKB-KW"/>
</dbReference>
<organism evidence="5 6">
    <name type="scientific">Cohaesibacter gelatinilyticus</name>
    <dbReference type="NCBI Taxonomy" id="372072"/>
    <lineage>
        <taxon>Bacteria</taxon>
        <taxon>Pseudomonadati</taxon>
        <taxon>Pseudomonadota</taxon>
        <taxon>Alphaproteobacteria</taxon>
        <taxon>Hyphomicrobiales</taxon>
        <taxon>Cohaesibacteraceae</taxon>
    </lineage>
</organism>
<dbReference type="Gene3D" id="1.10.10.10">
    <property type="entry name" value="Winged helix-like DNA-binding domain superfamily/Winged helix DNA-binding domain"/>
    <property type="match status" value="1"/>
</dbReference>
<dbReference type="InterPro" id="IPR036390">
    <property type="entry name" value="WH_DNA-bd_sf"/>
</dbReference>
<dbReference type="GO" id="GO:0003700">
    <property type="term" value="F:DNA-binding transcription factor activity"/>
    <property type="evidence" value="ECO:0007669"/>
    <property type="project" value="InterPro"/>
</dbReference>
<name>A0A285N9E5_9HYPH</name>
<dbReference type="RefSeq" id="WP_097151634.1">
    <property type="nucleotide sequence ID" value="NZ_OBEL01000001.1"/>
</dbReference>
<reference evidence="5 6" key="1">
    <citation type="submission" date="2017-09" db="EMBL/GenBank/DDBJ databases">
        <authorList>
            <person name="Ehlers B."/>
            <person name="Leendertz F.H."/>
        </authorList>
    </citation>
    <scope>NUCLEOTIDE SEQUENCE [LARGE SCALE GENOMIC DNA]</scope>
    <source>
        <strain evidence="5 6">DSM 18289</strain>
    </source>
</reference>
<dbReference type="SUPFAM" id="SSF46785">
    <property type="entry name" value="Winged helix' DNA-binding domain"/>
    <property type="match status" value="1"/>
</dbReference>
<dbReference type="EMBL" id="OBEL01000001">
    <property type="protein sequence ID" value="SNZ06085.1"/>
    <property type="molecule type" value="Genomic_DNA"/>
</dbReference>
<dbReference type="PROSITE" id="PS50987">
    <property type="entry name" value="HTH_ARSR_2"/>
    <property type="match status" value="1"/>
</dbReference>
<evidence type="ECO:0000256" key="1">
    <source>
        <dbReference type="ARBA" id="ARBA00023015"/>
    </source>
</evidence>
<dbReference type="CDD" id="cd00090">
    <property type="entry name" value="HTH_ARSR"/>
    <property type="match status" value="1"/>
</dbReference>
<sequence>MNNYTDSTLVSIASLLGALANENRLRIIQWLADPGSHFPPQQDGDLIEDGVCVGFITEKIGLRQPTVTSHMKILQEAGLVESKKIKNWVFYKLQEEQLDGLLEAVKKAVQKSTIQR</sequence>
<dbReference type="Pfam" id="PF01022">
    <property type="entry name" value="HTH_5"/>
    <property type="match status" value="1"/>
</dbReference>
<evidence type="ECO:0000256" key="3">
    <source>
        <dbReference type="ARBA" id="ARBA00023163"/>
    </source>
</evidence>
<evidence type="ECO:0000259" key="4">
    <source>
        <dbReference type="PROSITE" id="PS50987"/>
    </source>
</evidence>
<dbReference type="InterPro" id="IPR036388">
    <property type="entry name" value="WH-like_DNA-bd_sf"/>
</dbReference>
<keyword evidence="6" id="KW-1185">Reference proteome</keyword>
<keyword evidence="3" id="KW-0804">Transcription</keyword>
<dbReference type="AlphaFoldDB" id="A0A285N9E5"/>
<dbReference type="PANTHER" id="PTHR33154:SF32">
    <property type="entry name" value="TRANSCRIPTIONAL REGULATORY PROTEIN"/>
    <property type="match status" value="1"/>
</dbReference>
<dbReference type="PANTHER" id="PTHR33154">
    <property type="entry name" value="TRANSCRIPTIONAL REGULATOR, ARSR FAMILY"/>
    <property type="match status" value="1"/>
</dbReference>
<protein>
    <submittedName>
        <fullName evidence="5">Transcriptional regulator, ArsR family</fullName>
    </submittedName>
</protein>
<keyword evidence="2" id="KW-0238">DNA-binding</keyword>
<feature type="domain" description="HTH arsR-type" evidence="4">
    <location>
        <begin position="4"/>
        <end position="113"/>
    </location>
</feature>
<keyword evidence="1" id="KW-0805">Transcription regulation</keyword>